<evidence type="ECO:0000313" key="6">
    <source>
        <dbReference type="EMBL" id="MDQ0511399.1"/>
    </source>
</evidence>
<dbReference type="Gene3D" id="1.10.10.10">
    <property type="entry name" value="Winged helix-like DNA-binding domain superfamily/Winged helix DNA-binding domain"/>
    <property type="match status" value="1"/>
</dbReference>
<dbReference type="PANTHER" id="PTHR30537">
    <property type="entry name" value="HTH-TYPE TRANSCRIPTIONAL REGULATOR"/>
    <property type="match status" value="1"/>
</dbReference>
<evidence type="ECO:0000256" key="1">
    <source>
        <dbReference type="ARBA" id="ARBA00009437"/>
    </source>
</evidence>
<accession>A0ABU0LRR8</accession>
<comment type="similarity">
    <text evidence="1">Belongs to the LysR transcriptional regulatory family.</text>
</comment>
<keyword evidence="2" id="KW-0805">Transcription regulation</keyword>
<evidence type="ECO:0000259" key="5">
    <source>
        <dbReference type="PROSITE" id="PS50931"/>
    </source>
</evidence>
<dbReference type="EMBL" id="JAUSVR010000006">
    <property type="protein sequence ID" value="MDQ0511399.1"/>
    <property type="molecule type" value="Genomic_DNA"/>
</dbReference>
<protein>
    <submittedName>
        <fullName evidence="6">DNA-binding transcriptional LysR family regulator</fullName>
    </submittedName>
</protein>
<proteinExistence type="inferred from homology"/>
<evidence type="ECO:0000313" key="7">
    <source>
        <dbReference type="Proteomes" id="UP001235094"/>
    </source>
</evidence>
<name>A0ABU0LRR8_9HYPH</name>
<evidence type="ECO:0000256" key="4">
    <source>
        <dbReference type="ARBA" id="ARBA00023163"/>
    </source>
</evidence>
<dbReference type="SUPFAM" id="SSF53850">
    <property type="entry name" value="Periplasmic binding protein-like II"/>
    <property type="match status" value="1"/>
</dbReference>
<dbReference type="PRINTS" id="PR00039">
    <property type="entry name" value="HTHLYSR"/>
</dbReference>
<keyword evidence="3 6" id="KW-0238">DNA-binding</keyword>
<dbReference type="RefSeq" id="WP_306890081.1">
    <property type="nucleotide sequence ID" value="NZ_JAUSVR010000006.1"/>
</dbReference>
<dbReference type="InterPro" id="IPR058163">
    <property type="entry name" value="LysR-type_TF_proteobact-type"/>
</dbReference>
<keyword evidence="7" id="KW-1185">Reference proteome</keyword>
<evidence type="ECO:0000256" key="3">
    <source>
        <dbReference type="ARBA" id="ARBA00023125"/>
    </source>
</evidence>
<dbReference type="Pfam" id="PF03466">
    <property type="entry name" value="LysR_substrate"/>
    <property type="match status" value="1"/>
</dbReference>
<dbReference type="InterPro" id="IPR036390">
    <property type="entry name" value="WH_DNA-bd_sf"/>
</dbReference>
<dbReference type="PROSITE" id="PS50931">
    <property type="entry name" value="HTH_LYSR"/>
    <property type="match status" value="1"/>
</dbReference>
<dbReference type="PANTHER" id="PTHR30537:SF3">
    <property type="entry name" value="TRANSCRIPTIONAL REGULATORY PROTEIN"/>
    <property type="match status" value="1"/>
</dbReference>
<gene>
    <name evidence="6" type="ORF">QOZ99_002296</name>
</gene>
<feature type="domain" description="HTH lysR-type" evidence="5">
    <location>
        <begin position="5"/>
        <end position="62"/>
    </location>
</feature>
<keyword evidence="4" id="KW-0804">Transcription</keyword>
<dbReference type="Proteomes" id="UP001235094">
    <property type="component" value="Unassembled WGS sequence"/>
</dbReference>
<dbReference type="GO" id="GO:0003677">
    <property type="term" value="F:DNA binding"/>
    <property type="evidence" value="ECO:0007669"/>
    <property type="project" value="UniProtKB-KW"/>
</dbReference>
<dbReference type="InterPro" id="IPR000847">
    <property type="entry name" value="LysR_HTH_N"/>
</dbReference>
<organism evidence="6 7">
    <name type="scientific">Ancylobacter amanitiformis</name>
    <dbReference type="NCBI Taxonomy" id="217069"/>
    <lineage>
        <taxon>Bacteria</taxon>
        <taxon>Pseudomonadati</taxon>
        <taxon>Pseudomonadota</taxon>
        <taxon>Alphaproteobacteria</taxon>
        <taxon>Hyphomicrobiales</taxon>
        <taxon>Xanthobacteraceae</taxon>
        <taxon>Ancylobacter</taxon>
    </lineage>
</organism>
<dbReference type="InterPro" id="IPR036388">
    <property type="entry name" value="WH-like_DNA-bd_sf"/>
</dbReference>
<dbReference type="InterPro" id="IPR005119">
    <property type="entry name" value="LysR_subst-bd"/>
</dbReference>
<dbReference type="Gene3D" id="3.40.190.290">
    <property type="match status" value="1"/>
</dbReference>
<dbReference type="Pfam" id="PF00126">
    <property type="entry name" value="HTH_1"/>
    <property type="match status" value="1"/>
</dbReference>
<comment type="caution">
    <text evidence="6">The sequence shown here is derived from an EMBL/GenBank/DDBJ whole genome shotgun (WGS) entry which is preliminary data.</text>
</comment>
<evidence type="ECO:0000256" key="2">
    <source>
        <dbReference type="ARBA" id="ARBA00023015"/>
    </source>
</evidence>
<sequence length="301" mass="32225">MNIEPSWDLYRSFLAVLEEGSLSGAARRLGLTQPTLARHLDTLEAAIGAPLFLRTQRGLAPTEAALELRPYARALAATSAALLRTASARAGEVRGTVRLTASEVVGAEHLPPILASLRARHPGLVIELVLSNTVENVLERAADIAVRMVAPAQDALLAQRLPPLRIGLHAHRRYLARKGMPASLADLTGHDLIGFDRETPAIRAALQLFPMLARGGYALRTDSDLAQLAAIRAGFGIGICQQAIARRDPDLVPVLADVFALDLPVWIVMHEDLKASARCRAVFDALVEGLRTVAGRPSAAP</sequence>
<reference evidence="6 7" key="1">
    <citation type="submission" date="2023-07" db="EMBL/GenBank/DDBJ databases">
        <title>Genomic Encyclopedia of Type Strains, Phase IV (KMG-IV): sequencing the most valuable type-strain genomes for metagenomic binning, comparative biology and taxonomic classification.</title>
        <authorList>
            <person name="Goeker M."/>
        </authorList>
    </citation>
    <scope>NUCLEOTIDE SEQUENCE [LARGE SCALE GENOMIC DNA]</scope>
    <source>
        <strain evidence="6 7">DSM 15561</strain>
    </source>
</reference>
<dbReference type="SUPFAM" id="SSF46785">
    <property type="entry name" value="Winged helix' DNA-binding domain"/>
    <property type="match status" value="1"/>
</dbReference>